<dbReference type="AlphaFoldDB" id="A0A6J6UAA6"/>
<feature type="compositionally biased region" description="Basic residues" evidence="1">
    <location>
        <begin position="19"/>
        <end position="31"/>
    </location>
</feature>
<feature type="region of interest" description="Disordered" evidence="1">
    <location>
        <begin position="1"/>
        <end position="217"/>
    </location>
</feature>
<feature type="compositionally biased region" description="Basic and acidic residues" evidence="1">
    <location>
        <begin position="161"/>
        <end position="175"/>
    </location>
</feature>
<feature type="compositionally biased region" description="Low complexity" evidence="1">
    <location>
        <begin position="59"/>
        <end position="80"/>
    </location>
</feature>
<feature type="compositionally biased region" description="Polar residues" evidence="1">
    <location>
        <begin position="1"/>
        <end position="16"/>
    </location>
</feature>
<feature type="compositionally biased region" description="Polar residues" evidence="1">
    <location>
        <begin position="177"/>
        <end position="188"/>
    </location>
</feature>
<name>A0A6J6UAA6_9ZZZZ</name>
<proteinExistence type="predicted"/>
<sequence>MRQQRNCAAARPSTSTRQPKSRSRRLRRRPSPTRSMPPASRSFSQSSPRRLVPIPMRCSSSSRMQSASAASTPSSSAIVSGPARLPAVSPGSPRRHSALSGITVPPQSSASSSAWPMLNSTEPVNHRRPIRDPDPASPRSFSSSSQAPWSFSWSSSSASVADRHSNSRRCDERSMRMSPNTVSDSHALTSPEARSMRRAARISSGHLMTMSQRSSPS</sequence>
<protein>
    <submittedName>
        <fullName evidence="2">Unannotated protein</fullName>
    </submittedName>
</protein>
<organism evidence="2">
    <name type="scientific">freshwater metagenome</name>
    <dbReference type="NCBI Taxonomy" id="449393"/>
    <lineage>
        <taxon>unclassified sequences</taxon>
        <taxon>metagenomes</taxon>
        <taxon>ecological metagenomes</taxon>
    </lineage>
</organism>
<evidence type="ECO:0000313" key="2">
    <source>
        <dbReference type="EMBL" id="CAB4755543.1"/>
    </source>
</evidence>
<gene>
    <name evidence="2" type="ORF">UFOPK2786_01532</name>
</gene>
<dbReference type="EMBL" id="CAEZYW010000277">
    <property type="protein sequence ID" value="CAB4755543.1"/>
    <property type="molecule type" value="Genomic_DNA"/>
</dbReference>
<reference evidence="2" key="1">
    <citation type="submission" date="2020-05" db="EMBL/GenBank/DDBJ databases">
        <authorList>
            <person name="Chiriac C."/>
            <person name="Salcher M."/>
            <person name="Ghai R."/>
            <person name="Kavagutti S V."/>
        </authorList>
    </citation>
    <scope>NUCLEOTIDE SEQUENCE</scope>
</reference>
<feature type="compositionally biased region" description="Low complexity" evidence="1">
    <location>
        <begin position="137"/>
        <end position="160"/>
    </location>
</feature>
<feature type="compositionally biased region" description="Low complexity" evidence="1">
    <location>
        <begin position="32"/>
        <end position="42"/>
    </location>
</feature>
<evidence type="ECO:0000256" key="1">
    <source>
        <dbReference type="SAM" id="MobiDB-lite"/>
    </source>
</evidence>
<accession>A0A6J6UAA6</accession>